<accession>A0AAW1GUA3</accession>
<gene>
    <name evidence="5" type="ORF">RND81_13G055600</name>
</gene>
<organism evidence="5 6">
    <name type="scientific">Saponaria officinalis</name>
    <name type="common">Common soapwort</name>
    <name type="synonym">Lychnis saponaria</name>
    <dbReference type="NCBI Taxonomy" id="3572"/>
    <lineage>
        <taxon>Eukaryota</taxon>
        <taxon>Viridiplantae</taxon>
        <taxon>Streptophyta</taxon>
        <taxon>Embryophyta</taxon>
        <taxon>Tracheophyta</taxon>
        <taxon>Spermatophyta</taxon>
        <taxon>Magnoliopsida</taxon>
        <taxon>eudicotyledons</taxon>
        <taxon>Gunneridae</taxon>
        <taxon>Pentapetalae</taxon>
        <taxon>Caryophyllales</taxon>
        <taxon>Caryophyllaceae</taxon>
        <taxon>Caryophylleae</taxon>
        <taxon>Saponaria</taxon>
    </lineage>
</organism>
<evidence type="ECO:0000256" key="2">
    <source>
        <dbReference type="ARBA" id="ARBA00022771"/>
    </source>
</evidence>
<dbReference type="Pfam" id="PF06839">
    <property type="entry name" value="Zn_ribbon_GRF"/>
    <property type="match status" value="1"/>
</dbReference>
<dbReference type="InterPro" id="IPR010666">
    <property type="entry name" value="Znf_GRF"/>
</dbReference>
<sequence>MKKGNLSSSSSSISNSQNVRNHLLCRHEVPMILRTVKKGIHVGKRFHSCSFWHNHGCEFFKLEDEVRDESGLQMNFLEMKRLLEEKVAN</sequence>
<feature type="domain" description="GRF-type" evidence="4">
    <location>
        <begin position="24"/>
        <end position="65"/>
    </location>
</feature>
<reference evidence="5" key="1">
    <citation type="submission" date="2024-03" db="EMBL/GenBank/DDBJ databases">
        <title>WGS assembly of Saponaria officinalis var. Norfolk2.</title>
        <authorList>
            <person name="Jenkins J."/>
            <person name="Shu S."/>
            <person name="Grimwood J."/>
            <person name="Barry K."/>
            <person name="Goodstein D."/>
            <person name="Schmutz J."/>
            <person name="Leebens-Mack J."/>
            <person name="Osbourn A."/>
        </authorList>
    </citation>
    <scope>NUCLEOTIDE SEQUENCE [LARGE SCALE GENOMIC DNA]</scope>
    <source>
        <strain evidence="5">JIC</strain>
    </source>
</reference>
<dbReference type="GO" id="GO:0008270">
    <property type="term" value="F:zinc ion binding"/>
    <property type="evidence" value="ECO:0007669"/>
    <property type="project" value="UniProtKB-KW"/>
</dbReference>
<evidence type="ECO:0000313" key="5">
    <source>
        <dbReference type="EMBL" id="KAK9668368.1"/>
    </source>
</evidence>
<dbReference type="AlphaFoldDB" id="A0AAW1GUA3"/>
<comment type="caution">
    <text evidence="5">The sequence shown here is derived from an EMBL/GenBank/DDBJ whole genome shotgun (WGS) entry which is preliminary data.</text>
</comment>
<evidence type="ECO:0000313" key="6">
    <source>
        <dbReference type="Proteomes" id="UP001443914"/>
    </source>
</evidence>
<protein>
    <recommendedName>
        <fullName evidence="4">GRF-type domain-containing protein</fullName>
    </recommendedName>
</protein>
<keyword evidence="6" id="KW-1185">Reference proteome</keyword>
<keyword evidence="2" id="KW-0863">Zinc-finger</keyword>
<evidence type="ECO:0000256" key="1">
    <source>
        <dbReference type="ARBA" id="ARBA00022723"/>
    </source>
</evidence>
<evidence type="ECO:0000259" key="4">
    <source>
        <dbReference type="Pfam" id="PF06839"/>
    </source>
</evidence>
<dbReference type="Proteomes" id="UP001443914">
    <property type="component" value="Unassembled WGS sequence"/>
</dbReference>
<keyword evidence="3" id="KW-0862">Zinc</keyword>
<proteinExistence type="predicted"/>
<name>A0AAW1GUA3_SAPOF</name>
<keyword evidence="1" id="KW-0479">Metal-binding</keyword>
<dbReference type="EMBL" id="JBDFQZ010000013">
    <property type="protein sequence ID" value="KAK9668368.1"/>
    <property type="molecule type" value="Genomic_DNA"/>
</dbReference>
<evidence type="ECO:0000256" key="3">
    <source>
        <dbReference type="ARBA" id="ARBA00022833"/>
    </source>
</evidence>